<dbReference type="EMBL" id="JBGUAW010000013">
    <property type="protein sequence ID" value="MFA9462378.1"/>
    <property type="molecule type" value="Genomic_DNA"/>
</dbReference>
<dbReference type="InterPro" id="IPR001633">
    <property type="entry name" value="EAL_dom"/>
</dbReference>
<feature type="domain" description="HDOD" evidence="2">
    <location>
        <begin position="215"/>
        <end position="400"/>
    </location>
</feature>
<reference evidence="3 4" key="1">
    <citation type="submission" date="2024-08" db="EMBL/GenBank/DDBJ databases">
        <title>Whole-genome sequencing of halo(alkali)philic microorganisms from hypersaline lakes.</title>
        <authorList>
            <person name="Sorokin D.Y."/>
            <person name="Merkel A.Y."/>
            <person name="Messina E."/>
            <person name="Yakimov M."/>
        </authorList>
    </citation>
    <scope>NUCLEOTIDE SEQUENCE [LARGE SCALE GENOMIC DNA]</scope>
    <source>
        <strain evidence="3 4">Cl-TMA</strain>
    </source>
</reference>
<evidence type="ECO:0000259" key="2">
    <source>
        <dbReference type="PROSITE" id="PS51833"/>
    </source>
</evidence>
<dbReference type="PANTHER" id="PTHR33525:SF4">
    <property type="entry name" value="CYCLIC DI-GMP PHOSPHODIESTERASE CDGJ"/>
    <property type="match status" value="1"/>
</dbReference>
<dbReference type="PIRSF" id="PIRSF003180">
    <property type="entry name" value="DiGMPpdiest_YuxH"/>
    <property type="match status" value="1"/>
</dbReference>
<evidence type="ECO:0000313" key="3">
    <source>
        <dbReference type="EMBL" id="MFA9462378.1"/>
    </source>
</evidence>
<evidence type="ECO:0000259" key="1">
    <source>
        <dbReference type="PROSITE" id="PS50883"/>
    </source>
</evidence>
<dbReference type="InterPro" id="IPR014408">
    <property type="entry name" value="dGMP_Pdiesterase_EAL/HD-GYP"/>
</dbReference>
<dbReference type="SUPFAM" id="SSF109604">
    <property type="entry name" value="HD-domain/PDEase-like"/>
    <property type="match status" value="1"/>
</dbReference>
<name>A0ABV4TYP3_9GAMM</name>
<accession>A0ABV4TYP3</accession>
<feature type="domain" description="EAL" evidence="1">
    <location>
        <begin position="1"/>
        <end position="221"/>
    </location>
</feature>
<dbReference type="SMART" id="SM00052">
    <property type="entry name" value="EAL"/>
    <property type="match status" value="1"/>
</dbReference>
<dbReference type="Gene3D" id="1.10.3210.10">
    <property type="entry name" value="Hypothetical protein af1432"/>
    <property type="match status" value="1"/>
</dbReference>
<dbReference type="InterPro" id="IPR035919">
    <property type="entry name" value="EAL_sf"/>
</dbReference>
<dbReference type="InterPro" id="IPR013976">
    <property type="entry name" value="HDOD"/>
</dbReference>
<proteinExistence type="predicted"/>
<dbReference type="PROSITE" id="PS51833">
    <property type="entry name" value="HDOD"/>
    <property type="match status" value="1"/>
</dbReference>
<sequence length="416" mass="46026">MAHPEGDGAPLHETEAPPLLVARQPVFDRSDAVVGYELLYRGGEPDAEGNGGWAERATSSVLLELLTNGRLEALVEGYRAFINLPRSFLLAFQGAALDPGRFVLEVLEDVDPDSAVMDALRALKESGYTLALDDFVLNGPHQALLGYADMVKVDIQSYDRAELTECVRELQRHPVGLLAEKVETPEEHMLCRELGFEWFQGYFYARPQGVSGSALSSRRLSALRLLGKLQDPQNDLEDLATLISQDVDLTYRLLRLINSAFFPIRSRIDSVHRALVYLGREPVRTWAAWLTMGSVPGKPSELAMTGLIRARMAENVAGQLRASKTDIHFTTGLVSILDALFDRPMAEVVAELPLSAEVEAALLRHEGPVGRVLADVMTYERGEWRDTARTGLTQDRLAESYLEAVAWTQSVRDALN</sequence>
<dbReference type="Pfam" id="PF08668">
    <property type="entry name" value="HDOD"/>
    <property type="match status" value="1"/>
</dbReference>
<dbReference type="Pfam" id="PF00563">
    <property type="entry name" value="EAL"/>
    <property type="match status" value="1"/>
</dbReference>
<dbReference type="RefSeq" id="WP_373657167.1">
    <property type="nucleotide sequence ID" value="NZ_JBGUAW010000013.1"/>
</dbReference>
<comment type="caution">
    <text evidence="3">The sequence shown here is derived from an EMBL/GenBank/DDBJ whole genome shotgun (WGS) entry which is preliminary data.</text>
</comment>
<organism evidence="3 4">
    <name type="scientific">Thiohalorhabdus methylotrophus</name>
    <dbReference type="NCBI Taxonomy" id="3242694"/>
    <lineage>
        <taxon>Bacteria</taxon>
        <taxon>Pseudomonadati</taxon>
        <taxon>Pseudomonadota</taxon>
        <taxon>Gammaproteobacteria</taxon>
        <taxon>Thiohalorhabdales</taxon>
        <taxon>Thiohalorhabdaceae</taxon>
        <taxon>Thiohalorhabdus</taxon>
    </lineage>
</organism>
<dbReference type="Proteomes" id="UP001575181">
    <property type="component" value="Unassembled WGS sequence"/>
</dbReference>
<dbReference type="InterPro" id="IPR052340">
    <property type="entry name" value="RNase_Y/CdgJ"/>
</dbReference>
<evidence type="ECO:0000313" key="4">
    <source>
        <dbReference type="Proteomes" id="UP001575181"/>
    </source>
</evidence>
<dbReference type="PROSITE" id="PS50883">
    <property type="entry name" value="EAL"/>
    <property type="match status" value="1"/>
</dbReference>
<dbReference type="Gene3D" id="3.20.20.450">
    <property type="entry name" value="EAL domain"/>
    <property type="match status" value="1"/>
</dbReference>
<dbReference type="SUPFAM" id="SSF141868">
    <property type="entry name" value="EAL domain-like"/>
    <property type="match status" value="1"/>
</dbReference>
<keyword evidence="4" id="KW-1185">Reference proteome</keyword>
<dbReference type="PANTHER" id="PTHR33525">
    <property type="match status" value="1"/>
</dbReference>
<protein>
    <submittedName>
        <fullName evidence="3">EAL and HDOD domain-containing protein</fullName>
    </submittedName>
</protein>
<gene>
    <name evidence="3" type="ORF">ACERLL_16310</name>
</gene>